<evidence type="ECO:0000256" key="4">
    <source>
        <dbReference type="ARBA" id="ARBA00022679"/>
    </source>
</evidence>
<dbReference type="RefSeq" id="XP_048136847.1">
    <property type="nucleotide sequence ID" value="XM_048280890.1"/>
</dbReference>
<evidence type="ECO:0000256" key="15">
    <source>
        <dbReference type="PROSITE-ProRule" id="PRU10141"/>
    </source>
</evidence>
<dbReference type="PANTHER" id="PTHR27009">
    <property type="entry name" value="RUST RESISTANCE KINASE LR10-RELATED"/>
    <property type="match status" value="1"/>
</dbReference>
<sequence>MRKHHHLLCILSRSLSLFFFFASSFFSLSFHGVLSNFSAICDPDSPPFLCGHVQIRYPFWNVSDDAPVHCGYLGLGIACPYGSRHPILSLQGDNYFVTDINYDNETLTLVDVDIAIAGQECPRVSHNLTLGSLPLAYNSANAILTFLFNCTTPVARIPADLVAVDCLRSGDNQSYVFVNKSLEEVAAFDKELDCEDTEVAPVKRTNVTAGNVAEEFAGAMNEGFVLDWEKAKDCGECEHSGGRCAVDEEEQLLCYCDDESIHYDGSFCKRNKKIGLKVGIGVVALVAGIGVILILLLPFRKKPMTRIIMASIKQRSKHFDGEMKIEGLVFSRRYTYKDIKRMTNSFKEKLGQGGYGCVYKGKLRDGQLVAVKLLKKLKGDAEEFFNEVASISRTSHVNVVSLLGFCFEGSKRALVYEFMPNGSLEKFIFNRSDTLEVGRQLTWETLYQVSLGIAYGLEYLHRGCNTRILHFDIKPHNILLDANYCPKISDFGLAKICPREESIVSMLGARGTPGYIAPELIVRNIGGISHKSDVYSYGMMILEMVGKRKNIEAAVDHTSEIYFPHWVHQRLELQEELGLHGITNEDDEGIAKKMIVTGLWCIQIDPRARPSMTQVVEMLKGSVEALQIPPKPSLSSPSRSFAACPRELSSLQESNDSSWGYARSILRNQHSL</sequence>
<dbReference type="PROSITE" id="PS00108">
    <property type="entry name" value="PROTEIN_KINASE_ST"/>
    <property type="match status" value="1"/>
</dbReference>
<evidence type="ECO:0000256" key="13">
    <source>
        <dbReference type="ARBA" id="ARBA00047899"/>
    </source>
</evidence>
<dbReference type="Gene3D" id="3.30.200.20">
    <property type="entry name" value="Phosphorylase Kinase, domain 1"/>
    <property type="match status" value="1"/>
</dbReference>
<protein>
    <recommendedName>
        <fullName evidence="2">non-specific serine/threonine protein kinase</fullName>
        <ecNumber evidence="2">2.7.11.1</ecNumber>
    </recommendedName>
</protein>
<dbReference type="Pfam" id="PF14380">
    <property type="entry name" value="WAK_assoc"/>
    <property type="match status" value="1"/>
</dbReference>
<organism evidence="18 19">
    <name type="scientific">Rhodamnia argentea</name>
    <dbReference type="NCBI Taxonomy" id="178133"/>
    <lineage>
        <taxon>Eukaryota</taxon>
        <taxon>Viridiplantae</taxon>
        <taxon>Streptophyta</taxon>
        <taxon>Embryophyta</taxon>
        <taxon>Tracheophyta</taxon>
        <taxon>Spermatophyta</taxon>
        <taxon>Magnoliopsida</taxon>
        <taxon>eudicotyledons</taxon>
        <taxon>Gunneridae</taxon>
        <taxon>Pentapetalae</taxon>
        <taxon>rosids</taxon>
        <taxon>malvids</taxon>
        <taxon>Myrtales</taxon>
        <taxon>Myrtaceae</taxon>
        <taxon>Myrtoideae</taxon>
        <taxon>Myrteae</taxon>
        <taxon>Australasian group</taxon>
        <taxon>Rhodamnia</taxon>
    </lineage>
</organism>
<reference evidence="19" key="1">
    <citation type="submission" date="2025-08" db="UniProtKB">
        <authorList>
            <consortium name="RefSeq"/>
        </authorList>
    </citation>
    <scope>IDENTIFICATION</scope>
    <source>
        <tissue evidence="19">Leaf</tissue>
    </source>
</reference>
<comment type="catalytic activity">
    <reaction evidence="14">
        <text>L-seryl-[protein] + ATP = O-phospho-L-seryl-[protein] + ADP + H(+)</text>
        <dbReference type="Rhea" id="RHEA:17989"/>
        <dbReference type="Rhea" id="RHEA-COMP:9863"/>
        <dbReference type="Rhea" id="RHEA-COMP:11604"/>
        <dbReference type="ChEBI" id="CHEBI:15378"/>
        <dbReference type="ChEBI" id="CHEBI:29999"/>
        <dbReference type="ChEBI" id="CHEBI:30616"/>
        <dbReference type="ChEBI" id="CHEBI:83421"/>
        <dbReference type="ChEBI" id="CHEBI:456216"/>
        <dbReference type="EC" id="2.7.11.1"/>
    </reaction>
</comment>
<evidence type="ECO:0000256" key="6">
    <source>
        <dbReference type="ARBA" id="ARBA00022729"/>
    </source>
</evidence>
<proteinExistence type="predicted"/>
<keyword evidence="6" id="KW-0732">Signal</keyword>
<dbReference type="Pfam" id="PF00069">
    <property type="entry name" value="Pkinase"/>
    <property type="match status" value="1"/>
</dbReference>
<feature type="domain" description="Protein kinase" evidence="17">
    <location>
        <begin position="344"/>
        <end position="626"/>
    </location>
</feature>
<dbReference type="SMART" id="SM00220">
    <property type="entry name" value="S_TKc"/>
    <property type="match status" value="1"/>
</dbReference>
<dbReference type="PROSITE" id="PS50011">
    <property type="entry name" value="PROTEIN_KINASE_DOM"/>
    <property type="match status" value="1"/>
</dbReference>
<keyword evidence="11 16" id="KW-0472">Membrane</keyword>
<dbReference type="GeneID" id="115733379"/>
<dbReference type="EC" id="2.7.11.1" evidence="2"/>
<dbReference type="Proteomes" id="UP000827889">
    <property type="component" value="Chromosome 6"/>
</dbReference>
<keyword evidence="8" id="KW-0418">Kinase</keyword>
<keyword evidence="18" id="KW-1185">Reference proteome</keyword>
<comment type="catalytic activity">
    <reaction evidence="13">
        <text>L-threonyl-[protein] + ATP = O-phospho-L-threonyl-[protein] + ADP + H(+)</text>
        <dbReference type="Rhea" id="RHEA:46608"/>
        <dbReference type="Rhea" id="RHEA-COMP:11060"/>
        <dbReference type="Rhea" id="RHEA-COMP:11605"/>
        <dbReference type="ChEBI" id="CHEBI:15378"/>
        <dbReference type="ChEBI" id="CHEBI:30013"/>
        <dbReference type="ChEBI" id="CHEBI:30616"/>
        <dbReference type="ChEBI" id="CHEBI:61977"/>
        <dbReference type="ChEBI" id="CHEBI:456216"/>
        <dbReference type="EC" id="2.7.11.1"/>
    </reaction>
</comment>
<keyword evidence="10 16" id="KW-1133">Transmembrane helix</keyword>
<keyword evidence="12" id="KW-0325">Glycoprotein</keyword>
<keyword evidence="5 16" id="KW-0812">Transmembrane</keyword>
<dbReference type="PROSITE" id="PS00107">
    <property type="entry name" value="PROTEIN_KINASE_ATP"/>
    <property type="match status" value="1"/>
</dbReference>
<keyword evidence="4" id="KW-0808">Transferase</keyword>
<dbReference type="InterPro" id="IPR008271">
    <property type="entry name" value="Ser/Thr_kinase_AS"/>
</dbReference>
<dbReference type="SUPFAM" id="SSF56112">
    <property type="entry name" value="Protein kinase-like (PK-like)"/>
    <property type="match status" value="1"/>
</dbReference>
<evidence type="ECO:0000256" key="9">
    <source>
        <dbReference type="ARBA" id="ARBA00022840"/>
    </source>
</evidence>
<name>A0ABM3HJS6_9MYRT</name>
<evidence type="ECO:0000256" key="14">
    <source>
        <dbReference type="ARBA" id="ARBA00048679"/>
    </source>
</evidence>
<dbReference type="InterPro" id="IPR032872">
    <property type="entry name" value="WAK_assoc_C"/>
</dbReference>
<evidence type="ECO:0000256" key="12">
    <source>
        <dbReference type="ARBA" id="ARBA00023180"/>
    </source>
</evidence>
<evidence type="ECO:0000313" key="18">
    <source>
        <dbReference type="Proteomes" id="UP000827889"/>
    </source>
</evidence>
<dbReference type="InterPro" id="IPR011009">
    <property type="entry name" value="Kinase-like_dom_sf"/>
</dbReference>
<evidence type="ECO:0000256" key="5">
    <source>
        <dbReference type="ARBA" id="ARBA00022692"/>
    </source>
</evidence>
<keyword evidence="7 15" id="KW-0547">Nucleotide-binding</keyword>
<dbReference type="Pfam" id="PF13947">
    <property type="entry name" value="GUB_WAK_bind"/>
    <property type="match status" value="1"/>
</dbReference>
<evidence type="ECO:0000256" key="16">
    <source>
        <dbReference type="SAM" id="Phobius"/>
    </source>
</evidence>
<dbReference type="InterPro" id="IPR000719">
    <property type="entry name" value="Prot_kinase_dom"/>
</dbReference>
<dbReference type="InterPro" id="IPR045874">
    <property type="entry name" value="LRK10/LRL21-25-like"/>
</dbReference>
<evidence type="ECO:0000256" key="1">
    <source>
        <dbReference type="ARBA" id="ARBA00004479"/>
    </source>
</evidence>
<evidence type="ECO:0000256" key="8">
    <source>
        <dbReference type="ARBA" id="ARBA00022777"/>
    </source>
</evidence>
<dbReference type="InterPro" id="IPR017441">
    <property type="entry name" value="Protein_kinase_ATP_BS"/>
</dbReference>
<feature type="transmembrane region" description="Helical" evidence="16">
    <location>
        <begin position="278"/>
        <end position="299"/>
    </location>
</feature>
<gene>
    <name evidence="19" type="primary">LOC115733379</name>
</gene>
<accession>A0ABM3HJS6</accession>
<comment type="subcellular location">
    <subcellularLocation>
        <location evidence="1">Membrane</location>
        <topology evidence="1">Single-pass type I membrane protein</topology>
    </subcellularLocation>
</comment>
<dbReference type="Gene3D" id="1.10.510.10">
    <property type="entry name" value="Transferase(Phosphotransferase) domain 1"/>
    <property type="match status" value="1"/>
</dbReference>
<evidence type="ECO:0000256" key="10">
    <source>
        <dbReference type="ARBA" id="ARBA00022989"/>
    </source>
</evidence>
<evidence type="ECO:0000256" key="3">
    <source>
        <dbReference type="ARBA" id="ARBA00022527"/>
    </source>
</evidence>
<evidence type="ECO:0000256" key="7">
    <source>
        <dbReference type="ARBA" id="ARBA00022741"/>
    </source>
</evidence>
<keyword evidence="3" id="KW-0723">Serine/threonine-protein kinase</keyword>
<evidence type="ECO:0000256" key="2">
    <source>
        <dbReference type="ARBA" id="ARBA00012513"/>
    </source>
</evidence>
<feature type="binding site" evidence="15">
    <location>
        <position position="372"/>
    </location>
    <ligand>
        <name>ATP</name>
        <dbReference type="ChEBI" id="CHEBI:30616"/>
    </ligand>
</feature>
<keyword evidence="9 15" id="KW-0067">ATP-binding</keyword>
<evidence type="ECO:0000313" key="19">
    <source>
        <dbReference type="RefSeq" id="XP_048136847.1"/>
    </source>
</evidence>
<evidence type="ECO:0000256" key="11">
    <source>
        <dbReference type="ARBA" id="ARBA00023136"/>
    </source>
</evidence>
<evidence type="ECO:0000259" key="17">
    <source>
        <dbReference type="PROSITE" id="PS50011"/>
    </source>
</evidence>
<dbReference type="InterPro" id="IPR025287">
    <property type="entry name" value="WAK_GUB"/>
</dbReference>